<dbReference type="Pfam" id="PF00535">
    <property type="entry name" value="Glycos_transf_2"/>
    <property type="match status" value="1"/>
</dbReference>
<keyword evidence="8" id="KW-1185">Reference proteome</keyword>
<dbReference type="InterPro" id="IPR029044">
    <property type="entry name" value="Nucleotide-diphossugar_trans"/>
</dbReference>
<proteinExistence type="inferred from homology"/>
<comment type="pathway">
    <text evidence="1">Cell wall biogenesis; cell wall polysaccharide biosynthesis.</text>
</comment>
<sequence>MGWADPCCGDLPGSGGNHDRFRSGQVPPSLVQEGNVSGTDFPCLTLAPVLHNPMPPSWSGAIWIGEVWLDAVDSASQASVSSGRPAVCRLQNAEGFSRARLLVRGRERAVGFVDLAVNDSEVAFSDLRDQVVAQQYSLTRSVSAQAKTGPTEVAHVTVIVCTRDRTDMLKSALASILASNHPDFGVLVVDNAPSSDATREFVTGLADPRVRLITEPVPGLSRARNAGLLAATADVVAFVDDDVVVDRDWLNILVRGFGYGDSVACVSGMVPAGELRTPAQAYFENRVSWSESADVRVFEWSQAPKDVPLFPFEVRHYGTGANFAVDRRVALSVGGFDERLGAGTPASGGEDIDMFFRILRSGRQLVNEPAAIAWHRHRSTADDLRAQTRGYGLGLGAWLAKVASDPAMAMLAAKTVVRQGSALVRHLRSASQSATPSAAVADDLPQDIGNGTWRYVLKGIWAYLVTPRVRGAGS</sequence>
<evidence type="ECO:0000256" key="2">
    <source>
        <dbReference type="ARBA" id="ARBA00006739"/>
    </source>
</evidence>
<dbReference type="OrthoDB" id="3180470at2"/>
<protein>
    <submittedName>
        <fullName evidence="7">Glycosyl transferase family 2</fullName>
    </submittedName>
</protein>
<evidence type="ECO:0000259" key="6">
    <source>
        <dbReference type="Pfam" id="PF00535"/>
    </source>
</evidence>
<feature type="domain" description="Glycosyltransferase 2-like" evidence="6">
    <location>
        <begin position="157"/>
        <end position="284"/>
    </location>
</feature>
<evidence type="ECO:0000256" key="4">
    <source>
        <dbReference type="ARBA" id="ARBA00022679"/>
    </source>
</evidence>
<dbReference type="EMBL" id="NOZR01000007">
    <property type="protein sequence ID" value="OYN79951.1"/>
    <property type="molecule type" value="Genomic_DNA"/>
</dbReference>
<name>A0A255DMP3_9MYCO</name>
<dbReference type="SUPFAM" id="SSF53448">
    <property type="entry name" value="Nucleotide-diphospho-sugar transferases"/>
    <property type="match status" value="1"/>
</dbReference>
<organism evidence="7 8">
    <name type="scientific">Mycolicibacterium sphagni</name>
    <dbReference type="NCBI Taxonomy" id="1786"/>
    <lineage>
        <taxon>Bacteria</taxon>
        <taxon>Bacillati</taxon>
        <taxon>Actinomycetota</taxon>
        <taxon>Actinomycetes</taxon>
        <taxon>Mycobacteriales</taxon>
        <taxon>Mycobacteriaceae</taxon>
        <taxon>Mycolicibacterium</taxon>
    </lineage>
</organism>
<evidence type="ECO:0000256" key="3">
    <source>
        <dbReference type="ARBA" id="ARBA00022676"/>
    </source>
</evidence>
<dbReference type="GO" id="GO:0071555">
    <property type="term" value="P:cell wall organization"/>
    <property type="evidence" value="ECO:0007669"/>
    <property type="project" value="UniProtKB-KW"/>
</dbReference>
<reference evidence="7 8" key="1">
    <citation type="submission" date="2017-07" db="EMBL/GenBank/DDBJ databases">
        <title>The new phylogeny of genus Mycobacterium.</title>
        <authorList>
            <person name="Tortoli E."/>
            <person name="Trovato A."/>
            <person name="Cirillo D.M."/>
        </authorList>
    </citation>
    <scope>NUCLEOTIDE SEQUENCE [LARGE SCALE GENOMIC DNA]</scope>
    <source>
        <strain evidence="7 8">ATCC 33027</strain>
    </source>
</reference>
<accession>A0A255DMP3</accession>
<comment type="similarity">
    <text evidence="2">Belongs to the glycosyltransferase 2 family.</text>
</comment>
<dbReference type="AlphaFoldDB" id="A0A255DMP3"/>
<dbReference type="Gene3D" id="3.90.550.10">
    <property type="entry name" value="Spore Coat Polysaccharide Biosynthesis Protein SpsA, Chain A"/>
    <property type="match status" value="1"/>
</dbReference>
<dbReference type="InterPro" id="IPR001173">
    <property type="entry name" value="Glyco_trans_2-like"/>
</dbReference>
<evidence type="ECO:0000313" key="8">
    <source>
        <dbReference type="Proteomes" id="UP000216063"/>
    </source>
</evidence>
<dbReference type="Proteomes" id="UP000216063">
    <property type="component" value="Unassembled WGS sequence"/>
</dbReference>
<evidence type="ECO:0000256" key="1">
    <source>
        <dbReference type="ARBA" id="ARBA00004776"/>
    </source>
</evidence>
<evidence type="ECO:0000256" key="5">
    <source>
        <dbReference type="ARBA" id="ARBA00023316"/>
    </source>
</evidence>
<gene>
    <name evidence="7" type="ORF">CG716_10855</name>
</gene>
<dbReference type="PANTHER" id="PTHR43179">
    <property type="entry name" value="RHAMNOSYLTRANSFERASE WBBL"/>
    <property type="match status" value="1"/>
</dbReference>
<dbReference type="PANTHER" id="PTHR43179:SF12">
    <property type="entry name" value="GALACTOFURANOSYLTRANSFERASE GLFT2"/>
    <property type="match status" value="1"/>
</dbReference>
<comment type="caution">
    <text evidence="7">The sequence shown here is derived from an EMBL/GenBank/DDBJ whole genome shotgun (WGS) entry which is preliminary data.</text>
</comment>
<keyword evidence="3" id="KW-0328">Glycosyltransferase</keyword>
<dbReference type="GO" id="GO:0016757">
    <property type="term" value="F:glycosyltransferase activity"/>
    <property type="evidence" value="ECO:0007669"/>
    <property type="project" value="UniProtKB-KW"/>
</dbReference>
<keyword evidence="4 7" id="KW-0808">Transferase</keyword>
<keyword evidence="5" id="KW-0961">Cell wall biogenesis/degradation</keyword>
<evidence type="ECO:0000313" key="7">
    <source>
        <dbReference type="EMBL" id="OYN79951.1"/>
    </source>
</evidence>